<evidence type="ECO:0000313" key="1">
    <source>
        <dbReference type="EMBL" id="KAK8521719.1"/>
    </source>
</evidence>
<dbReference type="EMBL" id="JBBPBM010000046">
    <property type="protein sequence ID" value="KAK8521719.1"/>
    <property type="molecule type" value="Genomic_DNA"/>
</dbReference>
<evidence type="ECO:0000313" key="2">
    <source>
        <dbReference type="Proteomes" id="UP001472677"/>
    </source>
</evidence>
<proteinExistence type="predicted"/>
<dbReference type="Proteomes" id="UP001472677">
    <property type="component" value="Unassembled WGS sequence"/>
</dbReference>
<reference evidence="1 2" key="1">
    <citation type="journal article" date="2024" name="G3 (Bethesda)">
        <title>Genome assembly of Hibiscus sabdariffa L. provides insights into metabolisms of medicinal natural products.</title>
        <authorList>
            <person name="Kim T."/>
        </authorList>
    </citation>
    <scope>NUCLEOTIDE SEQUENCE [LARGE SCALE GENOMIC DNA]</scope>
    <source>
        <strain evidence="1">TK-2024</strain>
        <tissue evidence="1">Old leaves</tissue>
    </source>
</reference>
<dbReference type="PANTHER" id="PTHR31579:SF84">
    <property type="entry name" value="F21O3.6 PROTEIN"/>
    <property type="match status" value="1"/>
</dbReference>
<gene>
    <name evidence="1" type="ORF">V6N12_066306</name>
</gene>
<name>A0ABR2CQ76_9ROSI</name>
<dbReference type="PANTHER" id="PTHR31579">
    <property type="entry name" value="OS03G0796600 PROTEIN"/>
    <property type="match status" value="1"/>
</dbReference>
<dbReference type="InterPro" id="IPR006502">
    <property type="entry name" value="PDDEXK-like"/>
</dbReference>
<dbReference type="Pfam" id="PF04720">
    <property type="entry name" value="PDDEXK_6"/>
    <property type="match status" value="1"/>
</dbReference>
<protein>
    <recommendedName>
        <fullName evidence="3">DUF506 family protein</fullName>
    </recommendedName>
</protein>
<keyword evidence="2" id="KW-1185">Reference proteome</keyword>
<sequence>MASFRRRIKRVSDPLDDRVKAQLVGAGYFSSGTQHSSSSDVVGDDSPCLSELLHSFLVDNHDATTVTDESETGSATFTPAEADCVDSKPDDTPSLEIIVKSTAVNHMDSFGSLLVADVSKAMEMLSFFNTDKAIFRCKVMAYLRQAGYNAAICKTKWSSSSAGVTAGNHEFIDVVQSVSSTWQNRYFIDLDFASEFEIAMPTSEYSRLLQYCPKVFVGKGEELKKVVRAMSDSAKRSLKSKELSLPPWRKNRYMQKKWFAPYRRTTNQSPANSGSQTGATVHPINVVKCRYVGFDNADTVNDRLFVRAR</sequence>
<organism evidence="1 2">
    <name type="scientific">Hibiscus sabdariffa</name>
    <name type="common">roselle</name>
    <dbReference type="NCBI Taxonomy" id="183260"/>
    <lineage>
        <taxon>Eukaryota</taxon>
        <taxon>Viridiplantae</taxon>
        <taxon>Streptophyta</taxon>
        <taxon>Embryophyta</taxon>
        <taxon>Tracheophyta</taxon>
        <taxon>Spermatophyta</taxon>
        <taxon>Magnoliopsida</taxon>
        <taxon>eudicotyledons</taxon>
        <taxon>Gunneridae</taxon>
        <taxon>Pentapetalae</taxon>
        <taxon>rosids</taxon>
        <taxon>malvids</taxon>
        <taxon>Malvales</taxon>
        <taxon>Malvaceae</taxon>
        <taxon>Malvoideae</taxon>
        <taxon>Hibiscus</taxon>
    </lineage>
</organism>
<evidence type="ECO:0008006" key="3">
    <source>
        <dbReference type="Google" id="ProtNLM"/>
    </source>
</evidence>
<comment type="caution">
    <text evidence="1">The sequence shown here is derived from an EMBL/GenBank/DDBJ whole genome shotgun (WGS) entry which is preliminary data.</text>
</comment>
<accession>A0ABR2CQ76</accession>
<dbReference type="NCBIfam" id="TIGR01615">
    <property type="entry name" value="A_thal_3542"/>
    <property type="match status" value="1"/>
</dbReference>